<dbReference type="Proteomes" id="UP001597176">
    <property type="component" value="Unassembled WGS sequence"/>
</dbReference>
<protein>
    <submittedName>
        <fullName evidence="3">TadE/TadG family type IV pilus assembly protein</fullName>
    </submittedName>
</protein>
<dbReference type="EMBL" id="JBHTND010000014">
    <property type="protein sequence ID" value="MFD1302247.1"/>
    <property type="molecule type" value="Genomic_DNA"/>
</dbReference>
<accession>A0ABW3WYJ4</accession>
<gene>
    <name evidence="3" type="ORF">ACFQ4G_11770</name>
</gene>
<feature type="domain" description="TadE-like" evidence="2">
    <location>
        <begin position="18"/>
        <end position="60"/>
    </location>
</feature>
<reference evidence="4" key="1">
    <citation type="journal article" date="2019" name="Int. J. Syst. Evol. Microbiol.">
        <title>The Global Catalogue of Microorganisms (GCM) 10K type strain sequencing project: providing services to taxonomists for standard genome sequencing and annotation.</title>
        <authorList>
            <consortium name="The Broad Institute Genomics Platform"/>
            <consortium name="The Broad Institute Genome Sequencing Center for Infectious Disease"/>
            <person name="Wu L."/>
            <person name="Ma J."/>
        </authorList>
    </citation>
    <scope>NUCLEOTIDE SEQUENCE [LARGE SCALE GENOMIC DNA]</scope>
    <source>
        <strain evidence="4">CCUG 56108</strain>
    </source>
</reference>
<keyword evidence="1" id="KW-1133">Transmembrane helix</keyword>
<evidence type="ECO:0000313" key="3">
    <source>
        <dbReference type="EMBL" id="MFD1302247.1"/>
    </source>
</evidence>
<dbReference type="InterPro" id="IPR012495">
    <property type="entry name" value="TadE-like_dom"/>
</dbReference>
<keyword evidence="4" id="KW-1185">Reference proteome</keyword>
<comment type="caution">
    <text evidence="3">The sequence shown here is derived from an EMBL/GenBank/DDBJ whole genome shotgun (WGS) entry which is preliminary data.</text>
</comment>
<keyword evidence="1" id="KW-0812">Transmembrane</keyword>
<evidence type="ECO:0000313" key="4">
    <source>
        <dbReference type="Proteomes" id="UP001597176"/>
    </source>
</evidence>
<organism evidence="3 4">
    <name type="scientific">Methylobacterium marchantiae</name>
    <dbReference type="NCBI Taxonomy" id="600331"/>
    <lineage>
        <taxon>Bacteria</taxon>
        <taxon>Pseudomonadati</taxon>
        <taxon>Pseudomonadota</taxon>
        <taxon>Alphaproteobacteria</taxon>
        <taxon>Hyphomicrobiales</taxon>
        <taxon>Methylobacteriaceae</taxon>
        <taxon>Methylobacterium</taxon>
    </lineage>
</organism>
<proteinExistence type="predicted"/>
<evidence type="ECO:0000259" key="2">
    <source>
        <dbReference type="Pfam" id="PF07811"/>
    </source>
</evidence>
<feature type="transmembrane region" description="Helical" evidence="1">
    <location>
        <begin position="21"/>
        <end position="47"/>
    </location>
</feature>
<evidence type="ECO:0000256" key="1">
    <source>
        <dbReference type="SAM" id="Phobius"/>
    </source>
</evidence>
<name>A0ABW3WYJ4_9HYPH</name>
<keyword evidence="1" id="KW-0472">Membrane</keyword>
<sequence length="146" mass="15163">MKRRRSITPGSFFGCTQGTSAVEFALVVPVLLALFGGIVTFGIYLGASHNLRQLASEAARASIAGVSDQERADLARQRVTTALASGAMFKPGTVDVQVGSDATDASLYTVTLVFDAKALGFSGFSGLIPIPPDLIKSSVSVRRGGL</sequence>
<dbReference type="Pfam" id="PF07811">
    <property type="entry name" value="TadE"/>
    <property type="match status" value="1"/>
</dbReference>